<name>A0A9W8BFB1_9FUNG</name>
<dbReference type="InterPro" id="IPR020845">
    <property type="entry name" value="AMP-binding_CS"/>
</dbReference>
<evidence type="ECO:0000259" key="4">
    <source>
        <dbReference type="Pfam" id="PF00501"/>
    </source>
</evidence>
<dbReference type="Pfam" id="PF00501">
    <property type="entry name" value="AMP-binding"/>
    <property type="match status" value="1"/>
</dbReference>
<dbReference type="GO" id="GO:0016405">
    <property type="term" value="F:CoA-ligase activity"/>
    <property type="evidence" value="ECO:0007669"/>
    <property type="project" value="TreeGrafter"/>
</dbReference>
<evidence type="ECO:0000256" key="3">
    <source>
        <dbReference type="SAM" id="Phobius"/>
    </source>
</evidence>
<reference evidence="5" key="1">
    <citation type="submission" date="2022-07" db="EMBL/GenBank/DDBJ databases">
        <title>Phylogenomic reconstructions and comparative analyses of Kickxellomycotina fungi.</title>
        <authorList>
            <person name="Reynolds N.K."/>
            <person name="Stajich J.E."/>
            <person name="Barry K."/>
            <person name="Grigoriev I.V."/>
            <person name="Crous P."/>
            <person name="Smith M.E."/>
        </authorList>
    </citation>
    <scope>NUCLEOTIDE SEQUENCE</scope>
    <source>
        <strain evidence="5">IMI 214461</strain>
    </source>
</reference>
<dbReference type="InterPro" id="IPR042099">
    <property type="entry name" value="ANL_N_sf"/>
</dbReference>
<keyword evidence="3" id="KW-0812">Transmembrane</keyword>
<keyword evidence="3" id="KW-0472">Membrane</keyword>
<dbReference type="Gene3D" id="3.30.300.30">
    <property type="match status" value="1"/>
</dbReference>
<comment type="caution">
    <text evidence="5">The sequence shown here is derived from an EMBL/GenBank/DDBJ whole genome shotgun (WGS) entry which is preliminary data.</text>
</comment>
<keyword evidence="6" id="KW-1185">Reference proteome</keyword>
<dbReference type="Gene3D" id="3.40.50.12780">
    <property type="entry name" value="N-terminal domain of ligase-like"/>
    <property type="match status" value="1"/>
</dbReference>
<dbReference type="OrthoDB" id="10253115at2759"/>
<feature type="domain" description="AMP-dependent synthetase/ligase" evidence="4">
    <location>
        <begin position="48"/>
        <end position="407"/>
    </location>
</feature>
<evidence type="ECO:0000313" key="5">
    <source>
        <dbReference type="EMBL" id="KAJ1998778.1"/>
    </source>
</evidence>
<dbReference type="PANTHER" id="PTHR24096">
    <property type="entry name" value="LONG-CHAIN-FATTY-ACID--COA LIGASE"/>
    <property type="match status" value="1"/>
</dbReference>
<accession>A0A9W8BFB1</accession>
<dbReference type="InterPro" id="IPR045851">
    <property type="entry name" value="AMP-bd_C_sf"/>
</dbReference>
<evidence type="ECO:0000256" key="2">
    <source>
        <dbReference type="ARBA" id="ARBA00022598"/>
    </source>
</evidence>
<feature type="transmembrane region" description="Helical" evidence="3">
    <location>
        <begin position="247"/>
        <end position="270"/>
    </location>
</feature>
<dbReference type="SUPFAM" id="SSF56801">
    <property type="entry name" value="Acetyl-CoA synthetase-like"/>
    <property type="match status" value="1"/>
</dbReference>
<organism evidence="5 6">
    <name type="scientific">Coemansia thaxteri</name>
    <dbReference type="NCBI Taxonomy" id="2663907"/>
    <lineage>
        <taxon>Eukaryota</taxon>
        <taxon>Fungi</taxon>
        <taxon>Fungi incertae sedis</taxon>
        <taxon>Zoopagomycota</taxon>
        <taxon>Kickxellomycotina</taxon>
        <taxon>Kickxellomycetes</taxon>
        <taxon>Kickxellales</taxon>
        <taxon>Kickxellaceae</taxon>
        <taxon>Coemansia</taxon>
    </lineage>
</organism>
<evidence type="ECO:0000313" key="6">
    <source>
        <dbReference type="Proteomes" id="UP001150907"/>
    </source>
</evidence>
<dbReference type="PANTHER" id="PTHR24096:SF149">
    <property type="entry name" value="AMP-BINDING DOMAIN-CONTAINING PROTEIN-RELATED"/>
    <property type="match status" value="1"/>
</dbReference>
<comment type="similarity">
    <text evidence="1">Belongs to the ATP-dependent AMP-binding enzyme family.</text>
</comment>
<gene>
    <name evidence="5" type="ORF">H4R26_005331</name>
</gene>
<sequence length="491" mass="53056">MVYTSTKSSLPDVGVPLQDLPSFFFDRVRQNPAFTGPQARPLFTDADDSSLALTLDEIEALTSKLASGLYHNAGVRPGDMVAIIMPNSVYYVPVVLAALTLGATCTLANPSYTPRELAHQLSDSRASLAITVTSLHSLVVDAAEANADQCCSVVLADGYPTSAELPAPEARSIFDMLSDRGFPRFFVNSSRQDLQTALAFVPYSSGTTGLPKGVMLSHYNIIANILQVASVHQTNAPHPTCVAVLPMFHIFGLLFLCFAMPVTGVSTVVMRKFGMPQFLSLVAEYKVTEVMLVPPIVNALAKMPAEQRNTSLQSLRWLVVGAAPLSTETISCLETSMPQLTILQGYGMSEACPTISLNPPAARNSASVGRLVANIEAKVIDDLGRTLGSGEIGELCFRGPNIMMGYLNNPDATKSTIDVDGFLLTGDIGYIDENQFVFVTDRKKELIKFNGFQVAPAELEGILMQHPHVRDCAVKGVYDQERQTEVPRAYL</sequence>
<feature type="non-terminal residue" evidence="5">
    <location>
        <position position="491"/>
    </location>
</feature>
<dbReference type="EMBL" id="JANBQF010000866">
    <property type="protein sequence ID" value="KAJ1998778.1"/>
    <property type="molecule type" value="Genomic_DNA"/>
</dbReference>
<dbReference type="InterPro" id="IPR000873">
    <property type="entry name" value="AMP-dep_synth/lig_dom"/>
</dbReference>
<dbReference type="PROSITE" id="PS00455">
    <property type="entry name" value="AMP_BINDING"/>
    <property type="match status" value="1"/>
</dbReference>
<evidence type="ECO:0000256" key="1">
    <source>
        <dbReference type="ARBA" id="ARBA00006432"/>
    </source>
</evidence>
<keyword evidence="3" id="KW-1133">Transmembrane helix</keyword>
<dbReference type="Proteomes" id="UP001150907">
    <property type="component" value="Unassembled WGS sequence"/>
</dbReference>
<dbReference type="AlphaFoldDB" id="A0A9W8BFB1"/>
<proteinExistence type="inferred from homology"/>
<keyword evidence="2" id="KW-0436">Ligase</keyword>
<protein>
    <recommendedName>
        <fullName evidence="4">AMP-dependent synthetase/ligase domain-containing protein</fullName>
    </recommendedName>
</protein>